<keyword evidence="3" id="KW-0479">Metal-binding</keyword>
<accession>A0A381QWL2</accession>
<dbReference type="InterPro" id="IPR011118">
    <property type="entry name" value="Tannase/feruloyl_esterase"/>
</dbReference>
<keyword evidence="5" id="KW-0378">Hydrolase</keyword>
<dbReference type="InterPro" id="IPR029058">
    <property type="entry name" value="AB_hydrolase_fold"/>
</dbReference>
<evidence type="ECO:0008006" key="9">
    <source>
        <dbReference type="Google" id="ProtNLM"/>
    </source>
</evidence>
<keyword evidence="7" id="KW-1015">Disulfide bond</keyword>
<evidence type="ECO:0000313" key="8">
    <source>
        <dbReference type="EMBL" id="SUZ83816.1"/>
    </source>
</evidence>
<protein>
    <recommendedName>
        <fullName evidence="9">Tannase/feruloyl esterase family alpha/beta hydrolase</fullName>
    </recommendedName>
</protein>
<dbReference type="Pfam" id="PF07519">
    <property type="entry name" value="Tannase"/>
    <property type="match status" value="1"/>
</dbReference>
<sequence length="530" mass="56445">MLGCTAAAVGLAAVAACRAGEVSPATVVAATTAPMSCETIASLVLPETTITLAEAIPAGPFTPPGANQPVELPAFCRVVATTEPAVNFEVWLPAEDWNGKFHTAGNGGMAGVISYAAMAGALNRGYATASTDTGHVRPGAGGFDASWALNRPDLIEDFGHRSLHLTAVNGKAITEALYGAPPNYAYYVGCSKGGQQGMMEAQRYPEDFNGLVVGDPAHAWTEFYAGAHLWYSLATLNDPDSYIPREKVAILGDAVTAACDGLDGIEDGVLDDPRDCGFDPEALTCLVDQDRDTCLTPKQVQAVKDIWSGPQNAAGEVLYPGLVPGGEAAPGGWSSWVTGREPFAGTHWLGAEGFMRNMVFDDPDWDFRTWDYDRDLPIALAKTGRALDATDPNLRPLRDRGSKLLLYHGWSDADISPLGTIAYYEEVVELLGEGKDEAAALAEVQEFFRLFMVPGMGHCRNGPGPDRFDALTALERWVEEDVAPEQIIASKLDAGQVVRTRPLCPYPQVAQWDGTGSTDDAANFSCVVPD</sequence>
<reference evidence="8" key="1">
    <citation type="submission" date="2018-05" db="EMBL/GenBank/DDBJ databases">
        <authorList>
            <person name="Lanie J.A."/>
            <person name="Ng W.-L."/>
            <person name="Kazmierczak K.M."/>
            <person name="Andrzejewski T.M."/>
            <person name="Davidsen T.M."/>
            <person name="Wayne K.J."/>
            <person name="Tettelin H."/>
            <person name="Glass J.I."/>
            <person name="Rusch D."/>
            <person name="Podicherti R."/>
            <person name="Tsui H.-C.T."/>
            <person name="Winkler M.E."/>
        </authorList>
    </citation>
    <scope>NUCLEOTIDE SEQUENCE</scope>
</reference>
<evidence type="ECO:0000256" key="5">
    <source>
        <dbReference type="ARBA" id="ARBA00022801"/>
    </source>
</evidence>
<organism evidence="8">
    <name type="scientific">marine metagenome</name>
    <dbReference type="NCBI Taxonomy" id="408172"/>
    <lineage>
        <taxon>unclassified sequences</taxon>
        <taxon>metagenomes</taxon>
        <taxon>ecological metagenomes</taxon>
    </lineage>
</organism>
<comment type="similarity">
    <text evidence="1">Belongs to the tannase family.</text>
</comment>
<dbReference type="SUPFAM" id="SSF53474">
    <property type="entry name" value="alpha/beta-Hydrolases"/>
    <property type="match status" value="1"/>
</dbReference>
<name>A0A381QWL2_9ZZZZ</name>
<evidence type="ECO:0000256" key="4">
    <source>
        <dbReference type="ARBA" id="ARBA00022729"/>
    </source>
</evidence>
<evidence type="ECO:0000256" key="3">
    <source>
        <dbReference type="ARBA" id="ARBA00022723"/>
    </source>
</evidence>
<dbReference type="GO" id="GO:0052689">
    <property type="term" value="F:carboxylic ester hydrolase activity"/>
    <property type="evidence" value="ECO:0007669"/>
    <property type="project" value="UniProtKB-KW"/>
</dbReference>
<dbReference type="GO" id="GO:0046872">
    <property type="term" value="F:metal ion binding"/>
    <property type="evidence" value="ECO:0007669"/>
    <property type="project" value="UniProtKB-KW"/>
</dbReference>
<gene>
    <name evidence="8" type="ORF">METZ01_LOCUS36670</name>
</gene>
<keyword evidence="2" id="KW-0719">Serine esterase</keyword>
<dbReference type="AlphaFoldDB" id="A0A381QWL2"/>
<dbReference type="Gene3D" id="3.40.50.1820">
    <property type="entry name" value="alpha/beta hydrolase"/>
    <property type="match status" value="1"/>
</dbReference>
<evidence type="ECO:0000256" key="2">
    <source>
        <dbReference type="ARBA" id="ARBA00022487"/>
    </source>
</evidence>
<evidence type="ECO:0000256" key="6">
    <source>
        <dbReference type="ARBA" id="ARBA00022837"/>
    </source>
</evidence>
<keyword evidence="6" id="KW-0106">Calcium</keyword>
<keyword evidence="4" id="KW-0732">Signal</keyword>
<dbReference type="PANTHER" id="PTHR33938:SF15">
    <property type="entry name" value="FERULOYL ESTERASE B-RELATED"/>
    <property type="match status" value="1"/>
</dbReference>
<proteinExistence type="inferred from homology"/>
<evidence type="ECO:0000256" key="1">
    <source>
        <dbReference type="ARBA" id="ARBA00006249"/>
    </source>
</evidence>
<dbReference type="EMBL" id="UINC01001568">
    <property type="protein sequence ID" value="SUZ83816.1"/>
    <property type="molecule type" value="Genomic_DNA"/>
</dbReference>
<evidence type="ECO:0000256" key="7">
    <source>
        <dbReference type="ARBA" id="ARBA00023157"/>
    </source>
</evidence>
<dbReference type="PANTHER" id="PTHR33938">
    <property type="entry name" value="FERULOYL ESTERASE B-RELATED"/>
    <property type="match status" value="1"/>
</dbReference>